<dbReference type="InterPro" id="IPR043128">
    <property type="entry name" value="Rev_trsase/Diguanyl_cyclase"/>
</dbReference>
<evidence type="ECO:0000313" key="5">
    <source>
        <dbReference type="EMBL" id="MEK8026609.1"/>
    </source>
</evidence>
<organism evidence="5 6">
    <name type="scientific">Pseudaquabacterium rugosum</name>
    <dbReference type="NCBI Taxonomy" id="2984194"/>
    <lineage>
        <taxon>Bacteria</taxon>
        <taxon>Pseudomonadati</taxon>
        <taxon>Pseudomonadota</taxon>
        <taxon>Betaproteobacteria</taxon>
        <taxon>Burkholderiales</taxon>
        <taxon>Sphaerotilaceae</taxon>
        <taxon>Pseudaquabacterium</taxon>
    </lineage>
</organism>
<dbReference type="InterPro" id="IPR050706">
    <property type="entry name" value="Cyclic-di-GMP_PDE-like"/>
</dbReference>
<dbReference type="InterPro" id="IPR001789">
    <property type="entry name" value="Sig_transdc_resp-reg_receiver"/>
</dbReference>
<evidence type="ECO:0000259" key="3">
    <source>
        <dbReference type="PROSITE" id="PS50883"/>
    </source>
</evidence>
<dbReference type="RefSeq" id="WP_341374394.1">
    <property type="nucleotide sequence ID" value="NZ_JBBUTF010000009.1"/>
</dbReference>
<dbReference type="Gene3D" id="3.30.70.270">
    <property type="match status" value="1"/>
</dbReference>
<dbReference type="InterPro" id="IPR029787">
    <property type="entry name" value="Nucleotide_cyclase"/>
</dbReference>
<dbReference type="PANTHER" id="PTHR33121">
    <property type="entry name" value="CYCLIC DI-GMP PHOSPHODIESTERASE PDEF"/>
    <property type="match status" value="1"/>
</dbReference>
<dbReference type="Gene3D" id="3.20.20.450">
    <property type="entry name" value="EAL domain"/>
    <property type="match status" value="1"/>
</dbReference>
<feature type="domain" description="EAL" evidence="3">
    <location>
        <begin position="352"/>
        <end position="610"/>
    </location>
</feature>
<dbReference type="EMBL" id="JBBUTF010000009">
    <property type="protein sequence ID" value="MEK8026609.1"/>
    <property type="molecule type" value="Genomic_DNA"/>
</dbReference>
<evidence type="ECO:0000313" key="6">
    <source>
        <dbReference type="Proteomes" id="UP001368500"/>
    </source>
</evidence>
<dbReference type="CDD" id="cd01948">
    <property type="entry name" value="EAL"/>
    <property type="match status" value="1"/>
</dbReference>
<protein>
    <submittedName>
        <fullName evidence="5">EAL domain-containing protein</fullName>
    </submittedName>
</protein>
<dbReference type="Pfam" id="PF00072">
    <property type="entry name" value="Response_reg"/>
    <property type="match status" value="1"/>
</dbReference>
<dbReference type="PROSITE" id="PS50883">
    <property type="entry name" value="EAL"/>
    <property type="match status" value="1"/>
</dbReference>
<dbReference type="NCBIfam" id="TIGR00254">
    <property type="entry name" value="GGDEF"/>
    <property type="match status" value="1"/>
</dbReference>
<proteinExistence type="predicted"/>
<reference evidence="5 6" key="1">
    <citation type="submission" date="2024-04" db="EMBL/GenBank/DDBJ databases">
        <title>Novel species of the genus Ideonella isolated from streams.</title>
        <authorList>
            <person name="Lu H."/>
        </authorList>
    </citation>
    <scope>NUCLEOTIDE SEQUENCE [LARGE SCALE GENOMIC DNA]</scope>
    <source>
        <strain evidence="5 6">BYS139W</strain>
    </source>
</reference>
<dbReference type="InterPro" id="IPR011006">
    <property type="entry name" value="CheY-like_superfamily"/>
</dbReference>
<evidence type="ECO:0000256" key="1">
    <source>
        <dbReference type="PROSITE-ProRule" id="PRU00169"/>
    </source>
</evidence>
<name>A0ABU9BBY1_9BURK</name>
<dbReference type="SMART" id="SM00448">
    <property type="entry name" value="REC"/>
    <property type="match status" value="1"/>
</dbReference>
<dbReference type="Pfam" id="PF00563">
    <property type="entry name" value="EAL"/>
    <property type="match status" value="1"/>
</dbReference>
<dbReference type="Pfam" id="PF00990">
    <property type="entry name" value="GGDEF"/>
    <property type="match status" value="1"/>
</dbReference>
<dbReference type="SUPFAM" id="SSF55073">
    <property type="entry name" value="Nucleotide cyclase"/>
    <property type="match status" value="1"/>
</dbReference>
<dbReference type="CDD" id="cd19920">
    <property type="entry name" value="REC_PA4781-like"/>
    <property type="match status" value="1"/>
</dbReference>
<dbReference type="CDD" id="cd01949">
    <property type="entry name" value="GGDEF"/>
    <property type="match status" value="1"/>
</dbReference>
<dbReference type="SMART" id="SM00267">
    <property type="entry name" value="GGDEF"/>
    <property type="match status" value="1"/>
</dbReference>
<dbReference type="Gene3D" id="3.40.50.2300">
    <property type="match status" value="1"/>
</dbReference>
<dbReference type="SUPFAM" id="SSF52172">
    <property type="entry name" value="CheY-like"/>
    <property type="match status" value="1"/>
</dbReference>
<dbReference type="Proteomes" id="UP001368500">
    <property type="component" value="Unassembled WGS sequence"/>
</dbReference>
<feature type="domain" description="Response regulatory" evidence="2">
    <location>
        <begin position="7"/>
        <end position="122"/>
    </location>
</feature>
<keyword evidence="1" id="KW-0597">Phosphoprotein</keyword>
<dbReference type="InterPro" id="IPR035919">
    <property type="entry name" value="EAL_sf"/>
</dbReference>
<dbReference type="PROSITE" id="PS50110">
    <property type="entry name" value="RESPONSE_REGULATORY"/>
    <property type="match status" value="1"/>
</dbReference>
<dbReference type="SMART" id="SM00052">
    <property type="entry name" value="EAL"/>
    <property type="match status" value="1"/>
</dbReference>
<keyword evidence="6" id="KW-1185">Reference proteome</keyword>
<feature type="domain" description="GGDEF" evidence="4">
    <location>
        <begin position="206"/>
        <end position="341"/>
    </location>
</feature>
<dbReference type="PANTHER" id="PTHR33121:SF23">
    <property type="entry name" value="CYCLIC DI-GMP PHOSPHODIESTERASE PDEB"/>
    <property type="match status" value="1"/>
</dbReference>
<feature type="modified residue" description="4-aspartylphosphate" evidence="1">
    <location>
        <position position="56"/>
    </location>
</feature>
<dbReference type="SUPFAM" id="SSF141868">
    <property type="entry name" value="EAL domain-like"/>
    <property type="match status" value="1"/>
</dbReference>
<sequence length="610" mass="68025">MTDAMPRILIVDDTPQNIALLEDILAATGAELLAATHGQRALELAARLRPDLILLDVMMPPGIDGFEVCRRLKADPSTAGIPVIFVTARTDDVAQGFAVGGVDYITKPVQADEVRARVGHQLERLALLASLQQLNRELEERVRDRTAELTRTNLALRQEVQERRYMQDRLAYLASHDFVTRLHNRQALDEQASLRLARLQTERSGSGAVMMLIDIDQFRLVNDSCGCIAGDELLRQFADLLAGVVGREDFLARLGADQFALLAEDRHGDAGAGLARLILEAVGRFEFRWNGQAFRLQATVAIVPLEPAVVSFDALMQRADETALRARREGRARGEPCWYRPGSGRGDAARDDASWALTLMDALRHERFSVWFQRLQPLRPPAGEGAMPLRLELLLRLHEGGPDGPLIEPGRFIAQAERFHLIEQIDRWVLRRLLQLLAAEPALCARIDQITLNLSAVTLREPGLAADIARMLAGHPLRPQQLCFEITETEAIVNLEQARQFMRTLQALGCRFSLDDFGSGYASFAHLRELPFDTLKIDGLFVRHMDEDADSRTLVRSMVEMARQLDKPVVAEFVESEPVARLLADLGVEWAQGYHFHRPEPLTVAALVAA</sequence>
<comment type="caution">
    <text evidence="5">The sequence shown here is derived from an EMBL/GenBank/DDBJ whole genome shotgun (WGS) entry which is preliminary data.</text>
</comment>
<accession>A0ABU9BBY1</accession>
<dbReference type="InterPro" id="IPR000160">
    <property type="entry name" value="GGDEF_dom"/>
</dbReference>
<dbReference type="InterPro" id="IPR001633">
    <property type="entry name" value="EAL_dom"/>
</dbReference>
<gene>
    <name evidence="5" type="ORF">AACH11_11615</name>
</gene>
<dbReference type="PROSITE" id="PS50887">
    <property type="entry name" value="GGDEF"/>
    <property type="match status" value="1"/>
</dbReference>
<evidence type="ECO:0000259" key="4">
    <source>
        <dbReference type="PROSITE" id="PS50887"/>
    </source>
</evidence>
<evidence type="ECO:0000259" key="2">
    <source>
        <dbReference type="PROSITE" id="PS50110"/>
    </source>
</evidence>